<sequence length="76" mass="8204">MHICSTQLPGTRQSVEYQGVEFKGAKLTTVAKYRTHLINMKCPPMTCPASEGIPLLATSAIIIPSESQAILDSQIS</sequence>
<gene>
    <name evidence="1" type="ORF">DSO57_1028515</name>
</gene>
<protein>
    <submittedName>
        <fullName evidence="1">Uncharacterized protein</fullName>
    </submittedName>
</protein>
<organism evidence="1 2">
    <name type="scientific">Entomophthora muscae</name>
    <dbReference type="NCBI Taxonomy" id="34485"/>
    <lineage>
        <taxon>Eukaryota</taxon>
        <taxon>Fungi</taxon>
        <taxon>Fungi incertae sedis</taxon>
        <taxon>Zoopagomycota</taxon>
        <taxon>Entomophthoromycotina</taxon>
        <taxon>Entomophthoromycetes</taxon>
        <taxon>Entomophthorales</taxon>
        <taxon>Entomophthoraceae</taxon>
        <taxon>Entomophthora</taxon>
    </lineage>
</organism>
<dbReference type="EMBL" id="QTSX02005152">
    <property type="protein sequence ID" value="KAJ9060662.1"/>
    <property type="molecule type" value="Genomic_DNA"/>
</dbReference>
<name>A0ACC2SES4_9FUNG</name>
<proteinExistence type="predicted"/>
<reference evidence="1" key="1">
    <citation type="submission" date="2022-04" db="EMBL/GenBank/DDBJ databases">
        <title>Genome of the entomopathogenic fungus Entomophthora muscae.</title>
        <authorList>
            <person name="Elya C."/>
            <person name="Lovett B.R."/>
            <person name="Lee E."/>
            <person name="Macias A.M."/>
            <person name="Hajek A.E."/>
            <person name="De Bivort B.L."/>
            <person name="Kasson M.T."/>
            <person name="De Fine Licht H.H."/>
            <person name="Stajich J.E."/>
        </authorList>
    </citation>
    <scope>NUCLEOTIDE SEQUENCE</scope>
    <source>
        <strain evidence="1">Berkeley</strain>
    </source>
</reference>
<accession>A0ACC2SES4</accession>
<evidence type="ECO:0000313" key="1">
    <source>
        <dbReference type="EMBL" id="KAJ9060662.1"/>
    </source>
</evidence>
<keyword evidence="2" id="KW-1185">Reference proteome</keyword>
<comment type="caution">
    <text evidence="1">The sequence shown here is derived from an EMBL/GenBank/DDBJ whole genome shotgun (WGS) entry which is preliminary data.</text>
</comment>
<dbReference type="Proteomes" id="UP001165960">
    <property type="component" value="Unassembled WGS sequence"/>
</dbReference>
<evidence type="ECO:0000313" key="2">
    <source>
        <dbReference type="Proteomes" id="UP001165960"/>
    </source>
</evidence>